<name>A0AAE5QUY7_STAEP</name>
<dbReference type="Proteomes" id="UP000228502">
    <property type="component" value="Unassembled WGS sequence"/>
</dbReference>
<comment type="caution">
    <text evidence="2">The sequence shown here is derived from an EMBL/GenBank/DDBJ whole genome shotgun (WGS) entry which is preliminary data.</text>
</comment>
<dbReference type="Gene3D" id="3.55.50.40">
    <property type="match status" value="1"/>
</dbReference>
<sequence length="170" mass="19993">MDYIVIGNMNETKKEIFIDIDYGSFKYDYEKNNNRSLRFTVIKTNRNKDIYDLIQCESIVYYQGQKYIIKAPTFNNKSKIQTVDVTAIHIMYGFQDHYVYSNSKKENDKNTKSYTLEEILKYGFKDNTLGYEYEIIGRFKTTKLDELGNAPGFDFCKAIAEKFNAIIFAD</sequence>
<organism evidence="2 3">
    <name type="scientific">Staphylococcus epidermidis</name>
    <dbReference type="NCBI Taxonomy" id="1282"/>
    <lineage>
        <taxon>Bacteria</taxon>
        <taxon>Bacillati</taxon>
        <taxon>Bacillota</taxon>
        <taxon>Bacilli</taxon>
        <taxon>Bacillales</taxon>
        <taxon>Staphylococcaceae</taxon>
        <taxon>Staphylococcus</taxon>
    </lineage>
</organism>
<accession>A0AAE5QUY7</accession>
<protein>
    <recommendedName>
        <fullName evidence="1">Prophage endopeptidase tail N-terminal domain-containing protein</fullName>
    </recommendedName>
</protein>
<proteinExistence type="predicted"/>
<dbReference type="EMBL" id="PEJG01000028">
    <property type="protein sequence ID" value="PIH09186.1"/>
    <property type="molecule type" value="Genomic_DNA"/>
</dbReference>
<dbReference type="AlphaFoldDB" id="A0AAE5QUY7"/>
<evidence type="ECO:0000313" key="3">
    <source>
        <dbReference type="Proteomes" id="UP000228502"/>
    </source>
</evidence>
<dbReference type="Gene3D" id="6.20.110.10">
    <property type="match status" value="1"/>
</dbReference>
<evidence type="ECO:0000259" key="1">
    <source>
        <dbReference type="Pfam" id="PF18994"/>
    </source>
</evidence>
<dbReference type="InterPro" id="IPR044051">
    <property type="entry name" value="Prophage_tail_N"/>
</dbReference>
<reference evidence="2 3" key="1">
    <citation type="submission" date="2017-10" db="EMBL/GenBank/DDBJ databases">
        <title>genome sequences of Staph epi in chlorhexidine trial.</title>
        <authorList>
            <person name="Greninger A.L."/>
            <person name="Addetia A."/>
            <person name="Qin X."/>
            <person name="Zerr D."/>
        </authorList>
    </citation>
    <scope>NUCLEOTIDE SEQUENCE [LARGE SCALE GENOMIC DNA]</scope>
    <source>
        <strain evidence="2 3">SCH-17</strain>
    </source>
</reference>
<dbReference type="Pfam" id="PF18994">
    <property type="entry name" value="Prophage_tailD1"/>
    <property type="match status" value="1"/>
</dbReference>
<feature type="non-terminal residue" evidence="2">
    <location>
        <position position="170"/>
    </location>
</feature>
<feature type="domain" description="Prophage endopeptidase tail N-terminal" evidence="1">
    <location>
        <begin position="4"/>
        <end position="89"/>
    </location>
</feature>
<evidence type="ECO:0000313" key="2">
    <source>
        <dbReference type="EMBL" id="PIH09186.1"/>
    </source>
</evidence>
<gene>
    <name evidence="2" type="ORF">CTJ08_12340</name>
</gene>